<gene>
    <name evidence="2" type="ORF">GCM10022207_91020</name>
</gene>
<proteinExistence type="predicted"/>
<dbReference type="Proteomes" id="UP001501563">
    <property type="component" value="Unassembled WGS sequence"/>
</dbReference>
<sequence length="157" mass="16680">MATRLTVGGLRSGGIIATRYGLALNLLSIGRLKFEPYEVENIRPLIVSSPLTKKALKRLGENKLARAIGLTEIAIGGMVSAGRWAPRVSAAGSLLAAGVFAVTLSFLVTTPEAWQVRERGREPKLSPAGQFLIKDVVLLGASLVTAAESLDSIRQSR</sequence>
<dbReference type="RefSeq" id="WP_345554564.1">
    <property type="nucleotide sequence ID" value="NZ_BAAAZA010000069.1"/>
</dbReference>
<evidence type="ECO:0000313" key="2">
    <source>
        <dbReference type="EMBL" id="GAA3907327.1"/>
    </source>
</evidence>
<keyword evidence="3" id="KW-1185">Reference proteome</keyword>
<accession>A0ABP7LWI5</accession>
<evidence type="ECO:0000256" key="1">
    <source>
        <dbReference type="SAM" id="Phobius"/>
    </source>
</evidence>
<dbReference type="PIRSF" id="PIRSF028065">
    <property type="entry name" value="UCP028065"/>
    <property type="match status" value="1"/>
</dbReference>
<evidence type="ECO:0000313" key="3">
    <source>
        <dbReference type="Proteomes" id="UP001501563"/>
    </source>
</evidence>
<organism evidence="2 3">
    <name type="scientific">Streptomyces lannensis</name>
    <dbReference type="NCBI Taxonomy" id="766498"/>
    <lineage>
        <taxon>Bacteria</taxon>
        <taxon>Bacillati</taxon>
        <taxon>Actinomycetota</taxon>
        <taxon>Actinomycetes</taxon>
        <taxon>Kitasatosporales</taxon>
        <taxon>Streptomycetaceae</taxon>
        <taxon>Streptomyces</taxon>
    </lineage>
</organism>
<comment type="caution">
    <text evidence="2">The sequence shown here is derived from an EMBL/GenBank/DDBJ whole genome shotgun (WGS) entry which is preliminary data.</text>
</comment>
<dbReference type="EMBL" id="BAAAZA010000069">
    <property type="protein sequence ID" value="GAA3907327.1"/>
    <property type="molecule type" value="Genomic_DNA"/>
</dbReference>
<dbReference type="Pfam" id="PF04224">
    <property type="entry name" value="DUF417"/>
    <property type="match status" value="1"/>
</dbReference>
<keyword evidence="1" id="KW-0812">Transmembrane</keyword>
<reference evidence="3" key="1">
    <citation type="journal article" date="2019" name="Int. J. Syst. Evol. Microbiol.">
        <title>The Global Catalogue of Microorganisms (GCM) 10K type strain sequencing project: providing services to taxonomists for standard genome sequencing and annotation.</title>
        <authorList>
            <consortium name="The Broad Institute Genomics Platform"/>
            <consortium name="The Broad Institute Genome Sequencing Center for Infectious Disease"/>
            <person name="Wu L."/>
            <person name="Ma J."/>
        </authorList>
    </citation>
    <scope>NUCLEOTIDE SEQUENCE [LARGE SCALE GENOMIC DNA]</scope>
    <source>
        <strain evidence="3">JCM 16578</strain>
    </source>
</reference>
<protein>
    <submittedName>
        <fullName evidence="2">DUF417 family protein</fullName>
    </submittedName>
</protein>
<keyword evidence="1" id="KW-0472">Membrane</keyword>
<dbReference type="PANTHER" id="PTHR40106">
    <property type="entry name" value="INNER MEMBRANE PROTEIN RCLC"/>
    <property type="match status" value="1"/>
</dbReference>
<dbReference type="PANTHER" id="PTHR40106:SF1">
    <property type="entry name" value="INNER MEMBRANE PROTEIN RCLC"/>
    <property type="match status" value="1"/>
</dbReference>
<dbReference type="InterPro" id="IPR016865">
    <property type="entry name" value="RclC"/>
</dbReference>
<name>A0ABP7LWI5_9ACTN</name>
<feature type="transmembrane region" description="Helical" evidence="1">
    <location>
        <begin position="90"/>
        <end position="109"/>
    </location>
</feature>
<dbReference type="InterPro" id="IPR007339">
    <property type="entry name" value="RclC-like"/>
</dbReference>
<keyword evidence="1" id="KW-1133">Transmembrane helix</keyword>